<dbReference type="RefSeq" id="WP_257121481.1">
    <property type="nucleotide sequence ID" value="NZ_CP099464.1"/>
</dbReference>
<sequence>MWNVSLTGGVSLRTACSSASRSPEASAITQHYQGFGWVKRQQNPTLYLRGCLKKLSVRARSMANATLSGGRGAWLAPIREYG</sequence>
<dbReference type="Proteomes" id="UP001057561">
    <property type="component" value="Chromosome"/>
</dbReference>
<accession>A0ABY5LZ18</accession>
<evidence type="ECO:0000313" key="2">
    <source>
        <dbReference type="Proteomes" id="UP001057561"/>
    </source>
</evidence>
<evidence type="ECO:0000313" key="1">
    <source>
        <dbReference type="EMBL" id="UUO15987.1"/>
    </source>
</evidence>
<keyword evidence="2" id="KW-1185">Reference proteome</keyword>
<proteinExistence type="predicted"/>
<dbReference type="EMBL" id="CP099464">
    <property type="protein sequence ID" value="UUO15987.1"/>
    <property type="molecule type" value="Genomic_DNA"/>
</dbReference>
<gene>
    <name evidence="1" type="ORF">NG743_02715</name>
</gene>
<name>A0ABY5LZ18_9CYAN</name>
<organism evidence="1 2">
    <name type="scientific">Dolichospermum heterosporum TAC447</name>
    <dbReference type="NCBI Taxonomy" id="747523"/>
    <lineage>
        <taxon>Bacteria</taxon>
        <taxon>Bacillati</taxon>
        <taxon>Cyanobacteriota</taxon>
        <taxon>Cyanophyceae</taxon>
        <taxon>Nostocales</taxon>
        <taxon>Aphanizomenonaceae</taxon>
        <taxon>Dolichospermum</taxon>
        <taxon>Dolichospermum heterosporum</taxon>
    </lineage>
</organism>
<reference evidence="1" key="1">
    <citation type="submission" date="2022-06" db="EMBL/GenBank/DDBJ databases">
        <title>Nostosin G and Spiroidesin B from the Cyanobacterium Dolichospermum sp. NIES-1697.</title>
        <authorList>
            <person name="Phan C.-S."/>
            <person name="Mehjabin J.J."/>
            <person name="Anas A.R.J."/>
            <person name="Hayasaka M."/>
            <person name="Onoki R."/>
            <person name="Wang J."/>
            <person name="Umezawa T."/>
            <person name="Washio K."/>
            <person name="Morikawa M."/>
            <person name="Okino T."/>
        </authorList>
    </citation>
    <scope>NUCLEOTIDE SEQUENCE</scope>
    <source>
        <strain evidence="1">NIES-1697</strain>
    </source>
</reference>
<protein>
    <submittedName>
        <fullName evidence="1">Uncharacterized protein</fullName>
    </submittedName>
</protein>